<dbReference type="SUPFAM" id="SSF46689">
    <property type="entry name" value="Homeodomain-like"/>
    <property type="match status" value="1"/>
</dbReference>
<protein>
    <submittedName>
        <fullName evidence="1">Transposase (Fragment?)</fullName>
    </submittedName>
</protein>
<keyword evidence="2" id="KW-1185">Reference proteome</keyword>
<evidence type="ECO:0000313" key="1">
    <source>
        <dbReference type="EMBL" id="CDM94754.1"/>
    </source>
</evidence>
<gene>
    <name evidence="1" type="ORF">ARTHRO_30018</name>
</gene>
<sequence>MKYRQLEIQETLEDLNCLMSQTIATEGFAKVKALYLLKSNKVSSITKLAVVLGVNRITIHRWLNRYKQGGIDRLIFNEYKKGRRQKIPPDALQELKYKLTRQDSGFKTYCDVQSWLQEKYGLQVSYNVVYATIRYRLNMQI</sequence>
<dbReference type="Pfam" id="PF13565">
    <property type="entry name" value="HTH_32"/>
    <property type="match status" value="1"/>
</dbReference>
<reference evidence="1 2" key="1">
    <citation type="submission" date="2014-02" db="EMBL/GenBank/DDBJ databases">
        <authorList>
            <person name="Genoscope - CEA"/>
        </authorList>
    </citation>
    <scope>NUCLEOTIDE SEQUENCE [LARGE SCALE GENOMIC DNA]</scope>
    <source>
        <strain evidence="1 2">PCC 8005</strain>
    </source>
</reference>
<organism evidence="1 2">
    <name type="scientific">Limnospira indica PCC 8005</name>
    <dbReference type="NCBI Taxonomy" id="376219"/>
    <lineage>
        <taxon>Bacteria</taxon>
        <taxon>Bacillati</taxon>
        <taxon>Cyanobacteriota</taxon>
        <taxon>Cyanophyceae</taxon>
        <taxon>Oscillatoriophycideae</taxon>
        <taxon>Oscillatoriales</taxon>
        <taxon>Sirenicapillariaceae</taxon>
        <taxon>Limnospira</taxon>
    </lineage>
</organism>
<dbReference type="AlphaFoldDB" id="A0A9P1KFS2"/>
<name>A0A9P1KFS2_9CYAN</name>
<proteinExistence type="predicted"/>
<dbReference type="Proteomes" id="UP000032946">
    <property type="component" value="Chromosome"/>
</dbReference>
<dbReference type="EMBL" id="FO818640">
    <property type="protein sequence ID" value="CDM94754.1"/>
    <property type="molecule type" value="Genomic_DNA"/>
</dbReference>
<accession>A0A9P1KFS2</accession>
<evidence type="ECO:0000313" key="2">
    <source>
        <dbReference type="Proteomes" id="UP000032946"/>
    </source>
</evidence>
<dbReference type="InterPro" id="IPR009057">
    <property type="entry name" value="Homeodomain-like_sf"/>
</dbReference>
<dbReference type="RefSeq" id="WP_006669038.1">
    <property type="nucleotide sequence ID" value="NZ_FO818640.1"/>
</dbReference>